<proteinExistence type="predicted"/>
<accession>A0A179HCT3</accession>
<dbReference type="InterPro" id="IPR029058">
    <property type="entry name" value="AB_hydrolase_fold"/>
</dbReference>
<dbReference type="Gene3D" id="3.40.50.1820">
    <property type="entry name" value="alpha/beta hydrolase"/>
    <property type="match status" value="1"/>
</dbReference>
<gene>
    <name evidence="2" type="ORF">VFPBJ_01401</name>
</gene>
<organism evidence="2 3">
    <name type="scientific">Purpureocillium lilacinum</name>
    <name type="common">Paecilomyces lilacinus</name>
    <dbReference type="NCBI Taxonomy" id="33203"/>
    <lineage>
        <taxon>Eukaryota</taxon>
        <taxon>Fungi</taxon>
        <taxon>Dikarya</taxon>
        <taxon>Ascomycota</taxon>
        <taxon>Pezizomycotina</taxon>
        <taxon>Sordariomycetes</taxon>
        <taxon>Hypocreomycetidae</taxon>
        <taxon>Hypocreales</taxon>
        <taxon>Ophiocordycipitaceae</taxon>
        <taxon>Purpureocillium</taxon>
    </lineage>
</organism>
<evidence type="ECO:0000313" key="3">
    <source>
        <dbReference type="Proteomes" id="UP000078240"/>
    </source>
</evidence>
<dbReference type="Proteomes" id="UP000078240">
    <property type="component" value="Unassembled WGS sequence"/>
</dbReference>
<dbReference type="AlphaFoldDB" id="A0A179HCT3"/>
<evidence type="ECO:0000313" key="2">
    <source>
        <dbReference type="EMBL" id="OAQ87361.1"/>
    </source>
</evidence>
<sequence>MFPGGPNPIQVQFVPPYKQANPPTPIVLIHDGGGTIFSYFILGSLNRDVWAIYNPKFFDGEAWEGGMDEMARHYIDLIVDAGISGTILLGGWSLGGFLSLTMARILAEDPSKNLSIAGFLIIDSPYHIARSKLTMKTTKSKLDGIPPLVQKSFENCDIMLRHWDLPSWDGPSGEGKETTLRIAGRGFTLQPGSILYKALGDTWKPIDVRQYEHETAADKPISPPPGVMIRCTRHTQKADESEPGVALIDIFRDDTLLGWEGKHADFIKAVIDVDADHYRVFDKDDQAKMENLTFQVNSGLEILDSLAGPSKK</sequence>
<name>A0A179HCT3_PURLI</name>
<dbReference type="EMBL" id="LSBH01000001">
    <property type="protein sequence ID" value="OAQ87361.1"/>
    <property type="molecule type" value="Genomic_DNA"/>
</dbReference>
<dbReference type="InterPro" id="IPR001031">
    <property type="entry name" value="Thioesterase"/>
</dbReference>
<protein>
    <submittedName>
        <fullName evidence="2">Amt4</fullName>
    </submittedName>
</protein>
<evidence type="ECO:0000259" key="1">
    <source>
        <dbReference type="Pfam" id="PF00975"/>
    </source>
</evidence>
<feature type="domain" description="Thioesterase" evidence="1">
    <location>
        <begin position="25"/>
        <end position="140"/>
    </location>
</feature>
<reference evidence="2 3" key="1">
    <citation type="submission" date="2016-01" db="EMBL/GenBank/DDBJ databases">
        <title>Biosynthesis of antibiotic leucinostatins and their inhibition on Phytophthora in bio-control Purpureocillium lilacinum.</title>
        <authorList>
            <person name="Wang G."/>
            <person name="Liu Z."/>
            <person name="Lin R."/>
            <person name="Li E."/>
            <person name="Mao Z."/>
            <person name="Ling J."/>
            <person name="Yin W."/>
            <person name="Xie B."/>
        </authorList>
    </citation>
    <scope>NUCLEOTIDE SEQUENCE [LARGE SCALE GENOMIC DNA]</scope>
    <source>
        <strain evidence="2">PLBJ-1</strain>
    </source>
</reference>
<comment type="caution">
    <text evidence="2">The sequence shown here is derived from an EMBL/GenBank/DDBJ whole genome shotgun (WGS) entry which is preliminary data.</text>
</comment>
<dbReference type="SUPFAM" id="SSF53474">
    <property type="entry name" value="alpha/beta-Hydrolases"/>
    <property type="match status" value="1"/>
</dbReference>
<dbReference type="Pfam" id="PF00975">
    <property type="entry name" value="Thioesterase"/>
    <property type="match status" value="1"/>
</dbReference>